<evidence type="ECO:0000313" key="14">
    <source>
        <dbReference type="EMBL" id="MFC5403043.1"/>
    </source>
</evidence>
<dbReference type="SUPFAM" id="SSF51735">
    <property type="entry name" value="NAD(P)-binding Rossmann-fold domains"/>
    <property type="match status" value="1"/>
</dbReference>
<evidence type="ECO:0000256" key="3">
    <source>
        <dbReference type="ARBA" id="ARBA00007870"/>
    </source>
</evidence>
<evidence type="ECO:0000256" key="6">
    <source>
        <dbReference type="ARBA" id="ARBA00022655"/>
    </source>
</evidence>
<evidence type="ECO:0000259" key="13">
    <source>
        <dbReference type="Pfam" id="PF08546"/>
    </source>
</evidence>
<evidence type="ECO:0000256" key="4">
    <source>
        <dbReference type="ARBA" id="ARBA00013014"/>
    </source>
</evidence>
<evidence type="ECO:0000256" key="10">
    <source>
        <dbReference type="ARBA" id="ARBA00048793"/>
    </source>
</evidence>
<gene>
    <name evidence="14" type="ORF">ACFPOF_09905</name>
</gene>
<dbReference type="Gene3D" id="3.40.50.720">
    <property type="entry name" value="NAD(P)-binding Rossmann-like Domain"/>
    <property type="match status" value="1"/>
</dbReference>
<dbReference type="Gene3D" id="1.10.1040.10">
    <property type="entry name" value="N-(1-d-carboxylethyl)-l-norvaline Dehydrogenase, domain 2"/>
    <property type="match status" value="1"/>
</dbReference>
<comment type="catalytic activity">
    <reaction evidence="10 11">
        <text>(R)-pantoate + NADP(+) = 2-dehydropantoate + NADPH + H(+)</text>
        <dbReference type="Rhea" id="RHEA:16233"/>
        <dbReference type="ChEBI" id="CHEBI:11561"/>
        <dbReference type="ChEBI" id="CHEBI:15378"/>
        <dbReference type="ChEBI" id="CHEBI:15980"/>
        <dbReference type="ChEBI" id="CHEBI:57783"/>
        <dbReference type="ChEBI" id="CHEBI:58349"/>
        <dbReference type="EC" id="1.1.1.169"/>
    </reaction>
</comment>
<dbReference type="PANTHER" id="PTHR43765:SF2">
    <property type="entry name" value="2-DEHYDROPANTOATE 2-REDUCTASE"/>
    <property type="match status" value="1"/>
</dbReference>
<evidence type="ECO:0000256" key="8">
    <source>
        <dbReference type="ARBA" id="ARBA00023002"/>
    </source>
</evidence>
<comment type="similarity">
    <text evidence="3 11">Belongs to the ketopantoate reductase family.</text>
</comment>
<dbReference type="InterPro" id="IPR013752">
    <property type="entry name" value="KPA_reductase"/>
</dbReference>
<sequence length="309" mass="32973">MANAAIVGAGAMGLLLAAKMNAVGVDCELWTRTVEQAEMLGKEGITLQRSTGEQQEPIAVKAMALEEAATPPEGGPGILFLAVKQTALKPDFLASLARAVPSGGTIVALQNGYGHLEVLAKALPNSVVIPVVTTEGALRIDGTTVKHTGRGDFKVGKSDGPRYDGSNQVERMLNQAGFSAIASNDWEEALMRKLLANAVINPLTALWGVRNGQLLESEPKIDVMKALFRETFGILQRHKEIGEEDELWESIERICAASAVNRSSMLQDVLAGRDTEIDFINGAVCRMAAEQGVPSPWNDSLAALVKAMR</sequence>
<evidence type="ECO:0000256" key="1">
    <source>
        <dbReference type="ARBA" id="ARBA00002919"/>
    </source>
</evidence>
<evidence type="ECO:0000256" key="9">
    <source>
        <dbReference type="ARBA" id="ARBA00032024"/>
    </source>
</evidence>
<evidence type="ECO:0000256" key="5">
    <source>
        <dbReference type="ARBA" id="ARBA00019465"/>
    </source>
</evidence>
<keyword evidence="8 11" id="KW-0560">Oxidoreductase</keyword>
<comment type="caution">
    <text evidence="14">The sequence shown here is derived from an EMBL/GenBank/DDBJ whole genome shotgun (WGS) entry which is preliminary data.</text>
</comment>
<dbReference type="InterPro" id="IPR036291">
    <property type="entry name" value="NAD(P)-bd_dom_sf"/>
</dbReference>
<evidence type="ECO:0000256" key="7">
    <source>
        <dbReference type="ARBA" id="ARBA00022857"/>
    </source>
</evidence>
<dbReference type="InterPro" id="IPR013332">
    <property type="entry name" value="KPR_N"/>
</dbReference>
<dbReference type="InterPro" id="IPR008927">
    <property type="entry name" value="6-PGluconate_DH-like_C_sf"/>
</dbReference>
<feature type="domain" description="Ketopantoate reductase N-terminal" evidence="12">
    <location>
        <begin position="5"/>
        <end position="159"/>
    </location>
</feature>
<proteinExistence type="inferred from homology"/>
<dbReference type="EMBL" id="JBHSMI010000020">
    <property type="protein sequence ID" value="MFC5403043.1"/>
    <property type="molecule type" value="Genomic_DNA"/>
</dbReference>
<reference evidence="15" key="1">
    <citation type="journal article" date="2019" name="Int. J. Syst. Evol. Microbiol.">
        <title>The Global Catalogue of Microorganisms (GCM) 10K type strain sequencing project: providing services to taxonomists for standard genome sequencing and annotation.</title>
        <authorList>
            <consortium name="The Broad Institute Genomics Platform"/>
            <consortium name="The Broad Institute Genome Sequencing Center for Infectious Disease"/>
            <person name="Wu L."/>
            <person name="Ma J."/>
        </authorList>
    </citation>
    <scope>NUCLEOTIDE SEQUENCE [LARGE SCALE GENOMIC DNA]</scope>
    <source>
        <strain evidence="15">CGMCC 1.18575</strain>
    </source>
</reference>
<dbReference type="InterPro" id="IPR050838">
    <property type="entry name" value="Ketopantoate_reductase"/>
</dbReference>
<name>A0ABW0HR59_9BACL</name>
<keyword evidence="15" id="KW-1185">Reference proteome</keyword>
<dbReference type="RefSeq" id="WP_378132042.1">
    <property type="nucleotide sequence ID" value="NZ_JBHSMI010000020.1"/>
</dbReference>
<keyword evidence="7 11" id="KW-0521">NADP</keyword>
<evidence type="ECO:0000256" key="11">
    <source>
        <dbReference type="RuleBase" id="RU362068"/>
    </source>
</evidence>
<accession>A0ABW0HR59</accession>
<comment type="function">
    <text evidence="1 11">Catalyzes the NADPH-dependent reduction of ketopantoate into pantoic acid.</text>
</comment>
<comment type="pathway">
    <text evidence="2 11">Cofactor biosynthesis; (R)-pantothenate biosynthesis; (R)-pantoate from 3-methyl-2-oxobutanoate: step 2/2.</text>
</comment>
<organism evidence="14 15">
    <name type="scientific">Cohnella soli</name>
    <dbReference type="NCBI Taxonomy" id="425005"/>
    <lineage>
        <taxon>Bacteria</taxon>
        <taxon>Bacillati</taxon>
        <taxon>Bacillota</taxon>
        <taxon>Bacilli</taxon>
        <taxon>Bacillales</taxon>
        <taxon>Paenibacillaceae</taxon>
        <taxon>Cohnella</taxon>
    </lineage>
</organism>
<dbReference type="Pfam" id="PF02558">
    <property type="entry name" value="ApbA"/>
    <property type="match status" value="1"/>
</dbReference>
<evidence type="ECO:0000313" key="15">
    <source>
        <dbReference type="Proteomes" id="UP001596113"/>
    </source>
</evidence>
<dbReference type="InterPro" id="IPR003710">
    <property type="entry name" value="ApbA"/>
</dbReference>
<evidence type="ECO:0000256" key="2">
    <source>
        <dbReference type="ARBA" id="ARBA00004994"/>
    </source>
</evidence>
<protein>
    <recommendedName>
        <fullName evidence="5 11">2-dehydropantoate 2-reductase</fullName>
        <ecNumber evidence="4 11">1.1.1.169</ecNumber>
    </recommendedName>
    <alternativeName>
        <fullName evidence="9 11">Ketopantoate reductase</fullName>
    </alternativeName>
</protein>
<dbReference type="EC" id="1.1.1.169" evidence="4 11"/>
<dbReference type="NCBIfam" id="TIGR00745">
    <property type="entry name" value="apbA_panE"/>
    <property type="match status" value="1"/>
</dbReference>
<dbReference type="InterPro" id="IPR013328">
    <property type="entry name" value="6PGD_dom2"/>
</dbReference>
<feature type="domain" description="Ketopantoate reductase C-terminal" evidence="13">
    <location>
        <begin position="185"/>
        <end position="308"/>
    </location>
</feature>
<dbReference type="Proteomes" id="UP001596113">
    <property type="component" value="Unassembled WGS sequence"/>
</dbReference>
<dbReference type="PANTHER" id="PTHR43765">
    <property type="entry name" value="2-DEHYDROPANTOATE 2-REDUCTASE-RELATED"/>
    <property type="match status" value="1"/>
</dbReference>
<dbReference type="SUPFAM" id="SSF48179">
    <property type="entry name" value="6-phosphogluconate dehydrogenase C-terminal domain-like"/>
    <property type="match status" value="1"/>
</dbReference>
<dbReference type="Pfam" id="PF08546">
    <property type="entry name" value="ApbA_C"/>
    <property type="match status" value="1"/>
</dbReference>
<evidence type="ECO:0000259" key="12">
    <source>
        <dbReference type="Pfam" id="PF02558"/>
    </source>
</evidence>
<keyword evidence="6 11" id="KW-0566">Pantothenate biosynthesis</keyword>